<dbReference type="EMBL" id="JAUIRO010000001">
    <property type="protein sequence ID" value="KAK0734201.1"/>
    <property type="molecule type" value="Genomic_DNA"/>
</dbReference>
<dbReference type="RefSeq" id="XP_060303078.1">
    <property type="nucleotide sequence ID" value="XM_060440943.1"/>
</dbReference>
<proteinExistence type="predicted"/>
<evidence type="ECO:0000313" key="2">
    <source>
        <dbReference type="EMBL" id="KAK0734201.1"/>
    </source>
</evidence>
<dbReference type="Proteomes" id="UP001172101">
    <property type="component" value="Unassembled WGS sequence"/>
</dbReference>
<reference evidence="2" key="1">
    <citation type="submission" date="2023-06" db="EMBL/GenBank/DDBJ databases">
        <title>Genome-scale phylogeny and comparative genomics of the fungal order Sordariales.</title>
        <authorList>
            <consortium name="Lawrence Berkeley National Laboratory"/>
            <person name="Hensen N."/>
            <person name="Bonometti L."/>
            <person name="Westerberg I."/>
            <person name="Brannstrom I.O."/>
            <person name="Guillou S."/>
            <person name="Cros-Aarteil S."/>
            <person name="Calhoun S."/>
            <person name="Haridas S."/>
            <person name="Kuo A."/>
            <person name="Mondo S."/>
            <person name="Pangilinan J."/>
            <person name="Riley R."/>
            <person name="LaButti K."/>
            <person name="Andreopoulos B."/>
            <person name="Lipzen A."/>
            <person name="Chen C."/>
            <person name="Yanf M."/>
            <person name="Daum C."/>
            <person name="Ng V."/>
            <person name="Clum A."/>
            <person name="Steindorff A."/>
            <person name="Ohm R."/>
            <person name="Martin F."/>
            <person name="Silar P."/>
            <person name="Natvig D."/>
            <person name="Lalanne C."/>
            <person name="Gautier V."/>
            <person name="Ament-velasquez S.L."/>
            <person name="Kruys A."/>
            <person name="Hutchinson M.I."/>
            <person name="Powell A.J."/>
            <person name="Barry K."/>
            <person name="Miller A.N."/>
            <person name="Grigoriev I.V."/>
            <person name="Debuchy R."/>
            <person name="Gladieux P."/>
            <person name="Thoren M.H."/>
            <person name="Johannesson H."/>
        </authorList>
    </citation>
    <scope>NUCLEOTIDE SEQUENCE</scope>
    <source>
        <strain evidence="2">SMH2392-1A</strain>
    </source>
</reference>
<name>A0AA40BHA3_9PEZI</name>
<dbReference type="GeneID" id="85324213"/>
<comment type="caution">
    <text evidence="2">The sequence shown here is derived from an EMBL/GenBank/DDBJ whole genome shotgun (WGS) entry which is preliminary data.</text>
</comment>
<gene>
    <name evidence="2" type="ORF">B0T26DRAFT_687643</name>
</gene>
<organism evidence="2 3">
    <name type="scientific">Lasiosphaeria miniovina</name>
    <dbReference type="NCBI Taxonomy" id="1954250"/>
    <lineage>
        <taxon>Eukaryota</taxon>
        <taxon>Fungi</taxon>
        <taxon>Dikarya</taxon>
        <taxon>Ascomycota</taxon>
        <taxon>Pezizomycotina</taxon>
        <taxon>Sordariomycetes</taxon>
        <taxon>Sordariomycetidae</taxon>
        <taxon>Sordariales</taxon>
        <taxon>Lasiosphaeriaceae</taxon>
        <taxon>Lasiosphaeria</taxon>
    </lineage>
</organism>
<accession>A0AA40BHA3</accession>
<keyword evidence="3" id="KW-1185">Reference proteome</keyword>
<evidence type="ECO:0000313" key="3">
    <source>
        <dbReference type="Proteomes" id="UP001172101"/>
    </source>
</evidence>
<keyword evidence="1" id="KW-0732">Signal</keyword>
<sequence>MKGCHLGCVGAAIIVLVHGFETFSQQMVTFEQRPAPVAGNGSFTSVGGAGQVSVAVAPPPPRAEVWDTVLQRGYAGGIHAHPRNQISGGR</sequence>
<protein>
    <submittedName>
        <fullName evidence="2">Uncharacterized protein</fullName>
    </submittedName>
</protein>
<evidence type="ECO:0000256" key="1">
    <source>
        <dbReference type="SAM" id="SignalP"/>
    </source>
</evidence>
<feature type="chain" id="PRO_5041403794" evidence="1">
    <location>
        <begin position="20"/>
        <end position="90"/>
    </location>
</feature>
<feature type="signal peptide" evidence="1">
    <location>
        <begin position="1"/>
        <end position="19"/>
    </location>
</feature>
<dbReference type="AlphaFoldDB" id="A0AA40BHA3"/>